<dbReference type="GO" id="GO:0003677">
    <property type="term" value="F:DNA binding"/>
    <property type="evidence" value="ECO:0007669"/>
    <property type="project" value="InterPro"/>
</dbReference>
<dbReference type="SMART" id="SM00382">
    <property type="entry name" value="AAA"/>
    <property type="match status" value="2"/>
</dbReference>
<dbReference type="InterPro" id="IPR032781">
    <property type="entry name" value="ABC_tran_Xtn"/>
</dbReference>
<gene>
    <name evidence="9" type="ORF">Mucpa_4882</name>
</gene>
<evidence type="ECO:0000256" key="4">
    <source>
        <dbReference type="ARBA" id="ARBA00061551"/>
    </source>
</evidence>
<feature type="region of interest" description="Disordered" evidence="7">
    <location>
        <begin position="536"/>
        <end position="567"/>
    </location>
</feature>
<keyword evidence="2" id="KW-0547">Nucleotide-binding</keyword>
<evidence type="ECO:0000259" key="8">
    <source>
        <dbReference type="PROSITE" id="PS50893"/>
    </source>
</evidence>
<accession>H1Y779</accession>
<feature type="compositionally biased region" description="Basic and acidic residues" evidence="7">
    <location>
        <begin position="545"/>
        <end position="566"/>
    </location>
</feature>
<dbReference type="CDD" id="cd03221">
    <property type="entry name" value="ABCF_EF-3"/>
    <property type="match status" value="2"/>
</dbReference>
<dbReference type="STRING" id="714943.Mucpa_4882"/>
<dbReference type="PROSITE" id="PS50893">
    <property type="entry name" value="ABC_TRANSPORTER_2"/>
    <property type="match status" value="2"/>
</dbReference>
<evidence type="ECO:0000256" key="7">
    <source>
        <dbReference type="SAM" id="MobiDB-lite"/>
    </source>
</evidence>
<dbReference type="Pfam" id="PF16326">
    <property type="entry name" value="ABC_tran_CTD"/>
    <property type="match status" value="1"/>
</dbReference>
<keyword evidence="10" id="KW-1185">Reference proteome</keyword>
<dbReference type="Gene3D" id="1.10.287.380">
    <property type="entry name" value="Valyl-tRNA synthetase, C-terminal domain"/>
    <property type="match status" value="1"/>
</dbReference>
<dbReference type="FunFam" id="3.40.50.300:FF:000070">
    <property type="entry name" value="Putative ABC transporter ATP-binding component"/>
    <property type="match status" value="1"/>
</dbReference>
<evidence type="ECO:0000313" key="10">
    <source>
        <dbReference type="Proteomes" id="UP000002774"/>
    </source>
</evidence>
<keyword evidence="3" id="KW-0067">ATP-binding</keyword>
<evidence type="ECO:0000313" key="9">
    <source>
        <dbReference type="EMBL" id="EHQ28966.1"/>
    </source>
</evidence>
<dbReference type="InterPro" id="IPR032524">
    <property type="entry name" value="ABC_tran_C"/>
</dbReference>
<evidence type="ECO:0000256" key="3">
    <source>
        <dbReference type="ARBA" id="ARBA00022840"/>
    </source>
</evidence>
<dbReference type="GO" id="GO:0005524">
    <property type="term" value="F:ATP binding"/>
    <property type="evidence" value="ECO:0007669"/>
    <property type="project" value="UniProtKB-KW"/>
</dbReference>
<dbReference type="InterPro" id="IPR003593">
    <property type="entry name" value="AAA+_ATPase"/>
</dbReference>
<protein>
    <recommendedName>
        <fullName evidence="5">Probable ATP-binding protein YbiT</fullName>
    </recommendedName>
</protein>
<dbReference type="Pfam" id="PF12848">
    <property type="entry name" value="ABC_tran_Xtn"/>
    <property type="match status" value="1"/>
</dbReference>
<dbReference type="FunFam" id="3.40.50.300:FF:000011">
    <property type="entry name" value="Putative ABC transporter ATP-binding component"/>
    <property type="match status" value="1"/>
</dbReference>
<dbReference type="PANTHER" id="PTHR42855:SF2">
    <property type="entry name" value="DRUG RESISTANCE ABC TRANSPORTER,ATP-BINDING PROTEIN"/>
    <property type="match status" value="1"/>
</dbReference>
<comment type="similarity">
    <text evidence="4">Belongs to the ABC transporter superfamily. ABCF family. YbiT subfamily.</text>
</comment>
<dbReference type="SUPFAM" id="SSF52540">
    <property type="entry name" value="P-loop containing nucleoside triphosphate hydrolases"/>
    <property type="match status" value="2"/>
</dbReference>
<dbReference type="HOGENOM" id="CLU_000604_36_0_10"/>
<evidence type="ECO:0000256" key="5">
    <source>
        <dbReference type="ARBA" id="ARBA00074044"/>
    </source>
</evidence>
<dbReference type="OrthoDB" id="9804035at2"/>
<dbReference type="PANTHER" id="PTHR42855">
    <property type="entry name" value="ABC TRANSPORTER ATP-BINDING SUBUNIT"/>
    <property type="match status" value="1"/>
</dbReference>
<name>H1Y779_9SPHI</name>
<dbReference type="InterPro" id="IPR027417">
    <property type="entry name" value="P-loop_NTPase"/>
</dbReference>
<evidence type="ECO:0000256" key="6">
    <source>
        <dbReference type="SAM" id="Coils"/>
    </source>
</evidence>
<organism evidence="9 10">
    <name type="scientific">Mucilaginibacter paludis DSM 18603</name>
    <dbReference type="NCBI Taxonomy" id="714943"/>
    <lineage>
        <taxon>Bacteria</taxon>
        <taxon>Pseudomonadati</taxon>
        <taxon>Bacteroidota</taxon>
        <taxon>Sphingobacteriia</taxon>
        <taxon>Sphingobacteriales</taxon>
        <taxon>Sphingobacteriaceae</taxon>
        <taxon>Mucilaginibacter</taxon>
    </lineage>
</organism>
<evidence type="ECO:0000256" key="2">
    <source>
        <dbReference type="ARBA" id="ARBA00022741"/>
    </source>
</evidence>
<dbReference type="eggNOG" id="COG0488">
    <property type="taxonomic scope" value="Bacteria"/>
</dbReference>
<evidence type="ECO:0000256" key="1">
    <source>
        <dbReference type="ARBA" id="ARBA00022737"/>
    </source>
</evidence>
<dbReference type="AlphaFoldDB" id="H1Y779"/>
<dbReference type="Pfam" id="PF00005">
    <property type="entry name" value="ABC_tran"/>
    <property type="match status" value="2"/>
</dbReference>
<keyword evidence="1" id="KW-0677">Repeat</keyword>
<reference evidence="9" key="1">
    <citation type="submission" date="2011-09" db="EMBL/GenBank/DDBJ databases">
        <title>The permanent draft genome of Mucilaginibacter paludis DSM 18603.</title>
        <authorList>
            <consortium name="US DOE Joint Genome Institute (JGI-PGF)"/>
            <person name="Lucas S."/>
            <person name="Han J."/>
            <person name="Lapidus A."/>
            <person name="Bruce D."/>
            <person name="Goodwin L."/>
            <person name="Pitluck S."/>
            <person name="Peters L."/>
            <person name="Kyrpides N."/>
            <person name="Mavromatis K."/>
            <person name="Ivanova N."/>
            <person name="Mikhailova N."/>
            <person name="Held B."/>
            <person name="Detter J.C."/>
            <person name="Tapia R."/>
            <person name="Han C."/>
            <person name="Land M."/>
            <person name="Hauser L."/>
            <person name="Markowitz V."/>
            <person name="Cheng J.-F."/>
            <person name="Hugenholtz P."/>
            <person name="Woyke T."/>
            <person name="Wu D."/>
            <person name="Tindall B."/>
            <person name="Brambilla E."/>
            <person name="Klenk H.-P."/>
            <person name="Eisen J.A."/>
        </authorList>
    </citation>
    <scope>NUCLEOTIDE SEQUENCE [LARGE SCALE GENOMIC DNA]</scope>
    <source>
        <strain evidence="9">DSM 18603</strain>
    </source>
</reference>
<dbReference type="InterPro" id="IPR037118">
    <property type="entry name" value="Val-tRNA_synth_C_sf"/>
</dbReference>
<dbReference type="InterPro" id="IPR017871">
    <property type="entry name" value="ABC_transporter-like_CS"/>
</dbReference>
<dbReference type="Proteomes" id="UP000002774">
    <property type="component" value="Chromosome"/>
</dbReference>
<dbReference type="EMBL" id="CM001403">
    <property type="protein sequence ID" value="EHQ28966.1"/>
    <property type="molecule type" value="Genomic_DNA"/>
</dbReference>
<feature type="coiled-coil region" evidence="6">
    <location>
        <begin position="258"/>
        <end position="285"/>
    </location>
</feature>
<feature type="domain" description="ABC transporter" evidence="8">
    <location>
        <begin position="2"/>
        <end position="255"/>
    </location>
</feature>
<dbReference type="RefSeq" id="WP_008509957.1">
    <property type="nucleotide sequence ID" value="NZ_CM001403.1"/>
</dbReference>
<keyword evidence="6" id="KW-0175">Coiled coil</keyword>
<proteinExistence type="inferred from homology"/>
<sequence>MIAINNLTFEIGARALYDEANWHIKPGEKIGLIGANGTGKTTLLKIIVGDYKPTSGTISKAKDLAMGYLNQDLLSYASDKSILHVAMEAFERQNQLHTEIESLLQKLETDYSEDLLHKLSDRQSEFEALDGYNIEYKAHEILAGLGFSEEDTHRKLSTFSGGWRMRVMLAKILLQAPDILLLDEPTNHLDLPSIQWLEDYLKAFDGAVVIVSHDRWFLDKVINRTVESRKGKLTVYAGNYSFYLEEKQLRGEIQKGEFKNQQAKIKQEEKLIERFRAKASKAKMAQSRIKMLDKMERIEDVDDDNPSVNFSFRFSKQSGRHVVVMEHVNKSYPTIEILNDAEAVIEKGDKIALIGANGRGKSTVLRMVAGADNQFEGKVETGYNVTQTFFAQHQLESLHLESEILQELQSFAPRHTDTELRSILGSFLFTGDDVFKKIKVLSGGEKSRVALAKALTADANFLILDEPTNHLDIQSVNILIQALQQYEGTFIVVSHDRYFLDNVANKIWFIEDHKIKVYPGNYAEYDVWQAKRKLEPKAAVPAPQPKKEEKKPEPVKQQQHGDDKSKQLKKLNQDLSKMEEKIAELEAAVKQLENKLAEDGVYNNPAKSKEVNASYQQKKNELNLIQQNWEALAGQILELEA</sequence>
<dbReference type="PROSITE" id="PS00211">
    <property type="entry name" value="ABC_TRANSPORTER_1"/>
    <property type="match status" value="2"/>
</dbReference>
<dbReference type="Gene3D" id="3.40.50.300">
    <property type="entry name" value="P-loop containing nucleotide triphosphate hydrolases"/>
    <property type="match status" value="2"/>
</dbReference>
<dbReference type="NCBIfam" id="NF000355">
    <property type="entry name" value="ribo_prot_ABC_F"/>
    <property type="match status" value="1"/>
</dbReference>
<dbReference type="InterPro" id="IPR051309">
    <property type="entry name" value="ABCF_ATPase"/>
</dbReference>
<dbReference type="GO" id="GO:0016887">
    <property type="term" value="F:ATP hydrolysis activity"/>
    <property type="evidence" value="ECO:0007669"/>
    <property type="project" value="InterPro"/>
</dbReference>
<dbReference type="InterPro" id="IPR003439">
    <property type="entry name" value="ABC_transporter-like_ATP-bd"/>
</dbReference>
<feature type="domain" description="ABC transporter" evidence="8">
    <location>
        <begin position="323"/>
        <end position="537"/>
    </location>
</feature>